<keyword evidence="3" id="KW-1185">Reference proteome</keyword>
<proteinExistence type="predicted"/>
<dbReference type="OMA" id="CEGSNNI"/>
<dbReference type="InterPro" id="IPR053344">
    <property type="entry name" value="cAMP-inducible_BP74-like"/>
</dbReference>
<dbReference type="RefSeq" id="XP_004350130.1">
    <property type="nucleotide sequence ID" value="XM_004350080.1"/>
</dbReference>
<accession>F4QFB9</accession>
<sequence>MRSSSSVLNHYCYHLIFSSLKINNNNKNDKFQVDRSNNIGDEVAYFVMADKTTRGKDFIIKITNNDSIQTGRDYLAGRVPKLYVAGRIIPTTVSYNPLWSFHLAPEYLDFYHVALGQCDAPIFYTEENLPTICELLFTNCFWCPYDARIVREVPASSLMDNTPNRKRRIN</sequence>
<dbReference type="InterPro" id="IPR056422">
    <property type="entry name" value="BP74_N"/>
</dbReference>
<dbReference type="Pfam" id="PF23621">
    <property type="entry name" value="BP74_N"/>
    <property type="match status" value="1"/>
</dbReference>
<gene>
    <name evidence="2" type="ORF">DFA_11187</name>
</gene>
<dbReference type="Proteomes" id="UP000007797">
    <property type="component" value="Unassembled WGS sequence"/>
</dbReference>
<evidence type="ECO:0000313" key="2">
    <source>
        <dbReference type="EMBL" id="EGG13426.1"/>
    </source>
</evidence>
<evidence type="ECO:0000259" key="1">
    <source>
        <dbReference type="Pfam" id="PF23621"/>
    </source>
</evidence>
<dbReference type="PANTHER" id="PTHR35883:SF1">
    <property type="entry name" value="CALMODULIN-BINDING PROTEIN CAM-BP15-RELATED"/>
    <property type="match status" value="1"/>
</dbReference>
<name>F4QFB9_CACFS</name>
<dbReference type="AlphaFoldDB" id="F4QFB9"/>
<reference evidence="3" key="1">
    <citation type="journal article" date="2011" name="Genome Res.">
        <title>Phylogeny-wide analysis of social amoeba genomes highlights ancient origins for complex intercellular communication.</title>
        <authorList>
            <person name="Heidel A.J."/>
            <person name="Lawal H.M."/>
            <person name="Felder M."/>
            <person name="Schilde C."/>
            <person name="Helps N.R."/>
            <person name="Tunggal B."/>
            <person name="Rivero F."/>
            <person name="John U."/>
            <person name="Schleicher M."/>
            <person name="Eichinger L."/>
            <person name="Platzer M."/>
            <person name="Noegel A.A."/>
            <person name="Schaap P."/>
            <person name="Gloeckner G."/>
        </authorList>
    </citation>
    <scope>NUCLEOTIDE SEQUENCE [LARGE SCALE GENOMIC DNA]</scope>
    <source>
        <strain evidence="3">SH3</strain>
    </source>
</reference>
<dbReference type="KEGG" id="dfa:DFA_11187"/>
<dbReference type="GeneID" id="14866484"/>
<organism evidence="2 3">
    <name type="scientific">Cavenderia fasciculata</name>
    <name type="common">Slime mold</name>
    <name type="synonym">Dictyostelium fasciculatum</name>
    <dbReference type="NCBI Taxonomy" id="261658"/>
    <lineage>
        <taxon>Eukaryota</taxon>
        <taxon>Amoebozoa</taxon>
        <taxon>Evosea</taxon>
        <taxon>Eumycetozoa</taxon>
        <taxon>Dictyostelia</taxon>
        <taxon>Acytosteliales</taxon>
        <taxon>Cavenderiaceae</taxon>
        <taxon>Cavenderia</taxon>
    </lineage>
</organism>
<evidence type="ECO:0000313" key="3">
    <source>
        <dbReference type="Proteomes" id="UP000007797"/>
    </source>
</evidence>
<protein>
    <recommendedName>
        <fullName evidence="1">BP74 N-terminal domain-containing protein</fullName>
    </recommendedName>
</protein>
<dbReference type="EMBL" id="GL883029">
    <property type="protein sequence ID" value="EGG13426.1"/>
    <property type="molecule type" value="Genomic_DNA"/>
</dbReference>
<dbReference type="PANTHER" id="PTHR35883">
    <property type="entry name" value="CYCLIC AMP-INDUCIBLE PROTEIN BP74-RELATED"/>
    <property type="match status" value="1"/>
</dbReference>
<feature type="domain" description="BP74 N-terminal" evidence="1">
    <location>
        <begin position="43"/>
        <end position="155"/>
    </location>
</feature>